<feature type="region of interest" description="Disordered" evidence="1">
    <location>
        <begin position="299"/>
        <end position="345"/>
    </location>
</feature>
<dbReference type="Proteomes" id="UP001530377">
    <property type="component" value="Unassembled WGS sequence"/>
</dbReference>
<protein>
    <submittedName>
        <fullName evidence="3">Uncharacterized protein</fullName>
    </submittedName>
</protein>
<comment type="caution">
    <text evidence="3">The sequence shown here is derived from an EMBL/GenBank/DDBJ whole genome shotgun (WGS) entry which is preliminary data.</text>
</comment>
<evidence type="ECO:0000313" key="4">
    <source>
        <dbReference type="Proteomes" id="UP001530377"/>
    </source>
</evidence>
<feature type="signal peptide" evidence="2">
    <location>
        <begin position="1"/>
        <end position="24"/>
    </location>
</feature>
<feature type="chain" id="PRO_5044816111" evidence="2">
    <location>
        <begin position="25"/>
        <end position="544"/>
    </location>
</feature>
<feature type="compositionally biased region" description="Gly residues" evidence="1">
    <location>
        <begin position="61"/>
        <end position="71"/>
    </location>
</feature>
<reference evidence="3 4" key="1">
    <citation type="submission" date="2024-10" db="EMBL/GenBank/DDBJ databases">
        <title>Updated reference genomes for cyclostephanoid diatoms.</title>
        <authorList>
            <person name="Roberts W.R."/>
            <person name="Alverson A.J."/>
        </authorList>
    </citation>
    <scope>NUCLEOTIDE SEQUENCE [LARGE SCALE GENOMIC DNA]</scope>
    <source>
        <strain evidence="3 4">AJA228-03</strain>
    </source>
</reference>
<organism evidence="3 4">
    <name type="scientific">Cyclostephanos tholiformis</name>
    <dbReference type="NCBI Taxonomy" id="382380"/>
    <lineage>
        <taxon>Eukaryota</taxon>
        <taxon>Sar</taxon>
        <taxon>Stramenopiles</taxon>
        <taxon>Ochrophyta</taxon>
        <taxon>Bacillariophyta</taxon>
        <taxon>Coscinodiscophyceae</taxon>
        <taxon>Thalassiosirophycidae</taxon>
        <taxon>Stephanodiscales</taxon>
        <taxon>Stephanodiscaceae</taxon>
        <taxon>Cyclostephanos</taxon>
    </lineage>
</organism>
<keyword evidence="2" id="KW-0732">Signal</keyword>
<sequence>MRLFSTTFAITLLSLRTSSSMASASSSFLVDVVPARPHRDPDMMMRMLQKKENGSQKPPNGQGGGSSGGGSNDKKINNKKTNKARTTPILDYNNHNIQLDRLEYAYGTSVVVSFELTNDLKIDEAVLMGLDVTKSESWTLGLFMRMADPQGGALKPIATVKPTLANLGAGAASPARSLRRGGERDLQIVVPVPSTNATTTTYDILANMPPVSAGPPKLNYTGSAVVPGSITSPTVLNPKMYGTGFDLYLLDEKGGAIIGPATFYMVATKAMVDAITAETERVPKNNGLAMFDDVKKKVKEASEEKKENGKKPGGKSGKDDDSDEEKYDTDDTEDPATVGLGSGTNGAMVIATTPKLADYVLNTTESTYPLDATVVTVTYDLGSDLSVLGQRTRMLNNGNNKVKVTTTTTSTIARTTTTSATTAVGSPSPAPIPRPPPDAINRMIDGTDVKLFRMGVYMRMANPQDGKLAPIHSIPFCPTSGTSCTKTAEQLKSGTFEFGIAALDVSKNGYGYDVWILNGAGAGVAGPHTFYIANPVTEAEVPEL</sequence>
<name>A0ABD3SFW4_9STRA</name>
<keyword evidence="4" id="KW-1185">Reference proteome</keyword>
<feature type="compositionally biased region" description="Basic and acidic residues" evidence="1">
    <location>
        <begin position="299"/>
        <end position="310"/>
    </location>
</feature>
<feature type="region of interest" description="Disordered" evidence="1">
    <location>
        <begin position="50"/>
        <end position="87"/>
    </location>
</feature>
<evidence type="ECO:0000313" key="3">
    <source>
        <dbReference type="EMBL" id="KAL3823278.1"/>
    </source>
</evidence>
<evidence type="ECO:0000256" key="1">
    <source>
        <dbReference type="SAM" id="MobiDB-lite"/>
    </source>
</evidence>
<evidence type="ECO:0000256" key="2">
    <source>
        <dbReference type="SAM" id="SignalP"/>
    </source>
</evidence>
<proteinExistence type="predicted"/>
<accession>A0ABD3SFW4</accession>
<feature type="compositionally biased region" description="Acidic residues" evidence="1">
    <location>
        <begin position="320"/>
        <end position="334"/>
    </location>
</feature>
<gene>
    <name evidence="3" type="ORF">ACHAXA_003426</name>
</gene>
<dbReference type="AlphaFoldDB" id="A0ABD3SFW4"/>
<dbReference type="EMBL" id="JALLPB020000041">
    <property type="protein sequence ID" value="KAL3823278.1"/>
    <property type="molecule type" value="Genomic_DNA"/>
</dbReference>